<evidence type="ECO:0000256" key="3">
    <source>
        <dbReference type="ARBA" id="ARBA00022692"/>
    </source>
</evidence>
<organism evidence="11 12">
    <name type="scientific">Paenibacillus tyrfis</name>
    <dbReference type="NCBI Taxonomy" id="1501230"/>
    <lineage>
        <taxon>Bacteria</taxon>
        <taxon>Bacillati</taxon>
        <taxon>Bacillota</taxon>
        <taxon>Bacilli</taxon>
        <taxon>Bacillales</taxon>
        <taxon>Paenibacillaceae</taxon>
        <taxon>Paenibacillus</taxon>
    </lineage>
</organism>
<feature type="transmembrane region" description="Helical" evidence="8">
    <location>
        <begin position="153"/>
        <end position="170"/>
    </location>
</feature>
<evidence type="ECO:0000256" key="8">
    <source>
        <dbReference type="SAM" id="Phobius"/>
    </source>
</evidence>
<evidence type="ECO:0000256" key="1">
    <source>
        <dbReference type="ARBA" id="ARBA00004651"/>
    </source>
</evidence>
<keyword evidence="12" id="KW-1185">Reference proteome</keyword>
<dbReference type="Pfam" id="PF00664">
    <property type="entry name" value="ABC_membrane"/>
    <property type="match status" value="1"/>
</dbReference>
<feature type="transmembrane region" description="Helical" evidence="8">
    <location>
        <begin position="33"/>
        <end position="51"/>
    </location>
</feature>
<dbReference type="FunFam" id="3.40.50.300:FF:000287">
    <property type="entry name" value="Multidrug ABC transporter ATP-binding protein"/>
    <property type="match status" value="1"/>
</dbReference>
<dbReference type="eggNOG" id="COG1132">
    <property type="taxonomic scope" value="Bacteria"/>
</dbReference>
<dbReference type="PANTHER" id="PTHR43394">
    <property type="entry name" value="ATP-DEPENDENT PERMEASE MDL1, MITOCHONDRIAL"/>
    <property type="match status" value="1"/>
</dbReference>
<dbReference type="InterPro" id="IPR017871">
    <property type="entry name" value="ABC_transporter-like_CS"/>
</dbReference>
<keyword evidence="3 8" id="KW-0812">Transmembrane</keyword>
<dbReference type="AlphaFoldDB" id="A0A081P9G8"/>
<keyword evidence="5" id="KW-0067">ATP-binding</keyword>
<evidence type="ECO:0000256" key="2">
    <source>
        <dbReference type="ARBA" id="ARBA00022448"/>
    </source>
</evidence>
<keyword evidence="4" id="KW-0547">Nucleotide-binding</keyword>
<feature type="transmembrane region" description="Helical" evidence="8">
    <location>
        <begin position="217"/>
        <end position="237"/>
    </location>
</feature>
<accession>A0A081P9G8</accession>
<comment type="caution">
    <text evidence="11">The sequence shown here is derived from an EMBL/GenBank/DDBJ whole genome shotgun (WGS) entry which is preliminary data.</text>
</comment>
<gene>
    <name evidence="11" type="ORF">ET33_26120</name>
</gene>
<dbReference type="CDD" id="cd07346">
    <property type="entry name" value="ABC_6TM_exporters"/>
    <property type="match status" value="1"/>
</dbReference>
<dbReference type="InterPro" id="IPR003593">
    <property type="entry name" value="AAA+_ATPase"/>
</dbReference>
<evidence type="ECO:0000313" key="11">
    <source>
        <dbReference type="EMBL" id="KEQ27341.1"/>
    </source>
</evidence>
<feature type="transmembrane region" description="Helical" evidence="8">
    <location>
        <begin position="71"/>
        <end position="92"/>
    </location>
</feature>
<dbReference type="InterPro" id="IPR039421">
    <property type="entry name" value="Type_1_exporter"/>
</dbReference>
<evidence type="ECO:0000259" key="10">
    <source>
        <dbReference type="PROSITE" id="PS50929"/>
    </source>
</evidence>
<dbReference type="GO" id="GO:0005886">
    <property type="term" value="C:plasma membrane"/>
    <property type="evidence" value="ECO:0007669"/>
    <property type="project" value="UniProtKB-SubCell"/>
</dbReference>
<feature type="domain" description="ABC transporter" evidence="9">
    <location>
        <begin position="349"/>
        <end position="585"/>
    </location>
</feature>
<dbReference type="Proteomes" id="UP000028123">
    <property type="component" value="Unassembled WGS sequence"/>
</dbReference>
<dbReference type="GO" id="GO:0015421">
    <property type="term" value="F:ABC-type oligopeptide transporter activity"/>
    <property type="evidence" value="ECO:0007669"/>
    <property type="project" value="TreeGrafter"/>
</dbReference>
<evidence type="ECO:0000256" key="6">
    <source>
        <dbReference type="ARBA" id="ARBA00022989"/>
    </source>
</evidence>
<keyword evidence="6 8" id="KW-1133">Transmembrane helix</keyword>
<dbReference type="PANTHER" id="PTHR43394:SF1">
    <property type="entry name" value="ATP-BINDING CASSETTE SUB-FAMILY B MEMBER 10, MITOCHONDRIAL"/>
    <property type="match status" value="1"/>
</dbReference>
<sequence>MKGDKWVAQERKSRLTLWKAVSWLWKFTKPYRGWMLVGIIAAMAAAIIEVWTGSLTQQLTTSAEKGAAQSVIQIVYAVFTIILIGVPAKYFMVYGVEKSSALIVRDIRNHLMNHIGKLPVHYLEKQHSGDVLSRLNSDLRLIQQFLTRDLAQWFYHPLLFIGCFVCLIWIQWQLVVFSLLLLPFSLLASQWIGNQLRQLTEEAQENMGRMNSNLQDTLGGMPIVKSYLLSGIMFRSYQSLLQLTLQKKLALKKREAWITPVLFTLMISPIVFSVIYGSYLISKGLFSTGELVAFLYLLNLCLDPLDHIPALITNTFEMSGALKRVVDIGDQPVENQEGHTIARTDQPPIEFDNVSFAYEPDSPILRNLSFTVPKGKTIALVGASGGGKSTVFKLLCGFYSLQEGQGTIKVFGQPIMNSNLNDLRSHFSVMTQDSYLFGGTVAENIGYGRAKASMDEVIEAAKLANAHSFIMELPEGYQTEVGERGGFLSGGQRQRIAIARAFLKDAPILLLDEPTSALDTESEMFVQEALSVLMKERTTIVVAHRLSTIENADEIWVMDHGTIAEAGSHAQLLAKKGLYAQSYHQDFTTDVGKSKEVAYT</sequence>
<evidence type="ECO:0000256" key="5">
    <source>
        <dbReference type="ARBA" id="ARBA00022840"/>
    </source>
</evidence>
<evidence type="ECO:0000313" key="12">
    <source>
        <dbReference type="Proteomes" id="UP000028123"/>
    </source>
</evidence>
<dbReference type="InterPro" id="IPR003439">
    <property type="entry name" value="ABC_transporter-like_ATP-bd"/>
</dbReference>
<evidence type="ECO:0000256" key="4">
    <source>
        <dbReference type="ARBA" id="ARBA00022741"/>
    </source>
</evidence>
<feature type="transmembrane region" description="Helical" evidence="8">
    <location>
        <begin position="257"/>
        <end position="281"/>
    </location>
</feature>
<dbReference type="GO" id="GO:0005524">
    <property type="term" value="F:ATP binding"/>
    <property type="evidence" value="ECO:0007669"/>
    <property type="project" value="UniProtKB-KW"/>
</dbReference>
<evidence type="ECO:0000259" key="9">
    <source>
        <dbReference type="PROSITE" id="PS50893"/>
    </source>
</evidence>
<dbReference type="Pfam" id="PF00005">
    <property type="entry name" value="ABC_tran"/>
    <property type="match status" value="1"/>
</dbReference>
<dbReference type="SMART" id="SM00382">
    <property type="entry name" value="AAA"/>
    <property type="match status" value="1"/>
</dbReference>
<dbReference type="EMBL" id="JNVM01000004">
    <property type="protein sequence ID" value="KEQ27341.1"/>
    <property type="molecule type" value="Genomic_DNA"/>
</dbReference>
<dbReference type="Gene3D" id="1.20.1560.10">
    <property type="entry name" value="ABC transporter type 1, transmembrane domain"/>
    <property type="match status" value="1"/>
</dbReference>
<reference evidence="11 12" key="1">
    <citation type="submission" date="2014-06" db="EMBL/GenBank/DDBJ databases">
        <title>Draft genome sequence of Paenibacillus sp. MSt1.</title>
        <authorList>
            <person name="Aw Y.K."/>
            <person name="Ong K.S."/>
            <person name="Gan H.M."/>
            <person name="Lee S.M."/>
        </authorList>
    </citation>
    <scope>NUCLEOTIDE SEQUENCE [LARGE SCALE GENOMIC DNA]</scope>
    <source>
        <strain evidence="11 12">MSt1</strain>
    </source>
</reference>
<feature type="domain" description="ABC transmembrane type-1" evidence="10">
    <location>
        <begin position="36"/>
        <end position="314"/>
    </location>
</feature>
<dbReference type="GO" id="GO:0016887">
    <property type="term" value="F:ATP hydrolysis activity"/>
    <property type="evidence" value="ECO:0007669"/>
    <property type="project" value="InterPro"/>
</dbReference>
<name>A0A081P9G8_9BACL</name>
<dbReference type="SUPFAM" id="SSF90123">
    <property type="entry name" value="ABC transporter transmembrane region"/>
    <property type="match status" value="1"/>
</dbReference>
<keyword evidence="7 8" id="KW-0472">Membrane</keyword>
<protein>
    <submittedName>
        <fullName evidence="11">Multidrug ABC transporter permease</fullName>
    </submittedName>
</protein>
<keyword evidence="2" id="KW-0813">Transport</keyword>
<comment type="subcellular location">
    <subcellularLocation>
        <location evidence="1">Cell membrane</location>
        <topology evidence="1">Multi-pass membrane protein</topology>
    </subcellularLocation>
</comment>
<dbReference type="PROSITE" id="PS00211">
    <property type="entry name" value="ABC_TRANSPORTER_1"/>
    <property type="match status" value="1"/>
</dbReference>
<dbReference type="InterPro" id="IPR027417">
    <property type="entry name" value="P-loop_NTPase"/>
</dbReference>
<proteinExistence type="predicted"/>
<dbReference type="PROSITE" id="PS50893">
    <property type="entry name" value="ABC_TRANSPORTER_2"/>
    <property type="match status" value="1"/>
</dbReference>
<dbReference type="SUPFAM" id="SSF52540">
    <property type="entry name" value="P-loop containing nucleoside triphosphate hydrolases"/>
    <property type="match status" value="1"/>
</dbReference>
<dbReference type="PROSITE" id="PS50929">
    <property type="entry name" value="ABC_TM1F"/>
    <property type="match status" value="1"/>
</dbReference>
<evidence type="ECO:0000256" key="7">
    <source>
        <dbReference type="ARBA" id="ARBA00023136"/>
    </source>
</evidence>
<dbReference type="Gene3D" id="3.40.50.300">
    <property type="entry name" value="P-loop containing nucleotide triphosphate hydrolases"/>
    <property type="match status" value="1"/>
</dbReference>
<dbReference type="InterPro" id="IPR011527">
    <property type="entry name" value="ABC1_TM_dom"/>
</dbReference>
<dbReference type="InterPro" id="IPR036640">
    <property type="entry name" value="ABC1_TM_sf"/>
</dbReference>